<evidence type="ECO:0000259" key="11">
    <source>
        <dbReference type="PROSITE" id="PS50862"/>
    </source>
</evidence>
<keyword evidence="3" id="KW-0436">Ligase</keyword>
<evidence type="ECO:0000256" key="6">
    <source>
        <dbReference type="ARBA" id="ARBA00022917"/>
    </source>
</evidence>
<comment type="similarity">
    <text evidence="1">Belongs to the class-II aminoacyl-tRNA synthetase family.</text>
</comment>
<evidence type="ECO:0000256" key="2">
    <source>
        <dbReference type="ARBA" id="ARBA00013163"/>
    </source>
</evidence>
<dbReference type="InterPro" id="IPR033728">
    <property type="entry name" value="ThrRS_core"/>
</dbReference>
<dbReference type="InterPro" id="IPR006195">
    <property type="entry name" value="aa-tRNA-synth_II"/>
</dbReference>
<dbReference type="InterPro" id="IPR002320">
    <property type="entry name" value="Thr-tRNA-ligase_IIa"/>
</dbReference>
<dbReference type="InterPro" id="IPR002314">
    <property type="entry name" value="aa-tRNA-synt_IIb"/>
</dbReference>
<dbReference type="STRING" id="765915.A0A1Y2I3P3"/>
<dbReference type="CDD" id="cd00771">
    <property type="entry name" value="ThrRS_core"/>
    <property type="match status" value="1"/>
</dbReference>
<evidence type="ECO:0000313" key="12">
    <source>
        <dbReference type="EMBL" id="ORZ41495.1"/>
    </source>
</evidence>
<dbReference type="PANTHER" id="PTHR11451:SF50">
    <property type="entry name" value="THREONINE--TRNA LIGASE, MITOCHONDRIAL"/>
    <property type="match status" value="1"/>
</dbReference>
<keyword evidence="4" id="KW-0547">Nucleotide-binding</keyword>
<dbReference type="Pfam" id="PF00587">
    <property type="entry name" value="tRNA-synt_2b"/>
    <property type="match status" value="1"/>
</dbReference>
<reference evidence="12 13" key="1">
    <citation type="submission" date="2016-07" db="EMBL/GenBank/DDBJ databases">
        <title>Pervasive Adenine N6-methylation of Active Genes in Fungi.</title>
        <authorList>
            <consortium name="DOE Joint Genome Institute"/>
            <person name="Mondo S.J."/>
            <person name="Dannebaum R.O."/>
            <person name="Kuo R.C."/>
            <person name="Labutti K."/>
            <person name="Haridas S."/>
            <person name="Kuo A."/>
            <person name="Salamov A."/>
            <person name="Ahrendt S.R."/>
            <person name="Lipzen A."/>
            <person name="Sullivan W."/>
            <person name="Andreopoulos W.B."/>
            <person name="Clum A."/>
            <person name="Lindquist E."/>
            <person name="Daum C."/>
            <person name="Ramamoorthy G.K."/>
            <person name="Gryganskyi A."/>
            <person name="Culley D."/>
            <person name="Magnuson J.K."/>
            <person name="James T.Y."/>
            <person name="O'Malley M.A."/>
            <person name="Stajich J.E."/>
            <person name="Spatafora J.W."/>
            <person name="Visel A."/>
            <person name="Grigoriev I.V."/>
        </authorList>
    </citation>
    <scope>NUCLEOTIDE SEQUENCE [LARGE SCALE GENOMIC DNA]</scope>
    <source>
        <strain evidence="12 13">PL171</strain>
    </source>
</reference>
<dbReference type="InterPro" id="IPR004154">
    <property type="entry name" value="Anticodon-bd"/>
</dbReference>
<dbReference type="Proteomes" id="UP000193411">
    <property type="component" value="Unassembled WGS sequence"/>
</dbReference>
<sequence length="596" mass="66569">MLNSSFATIAARVALSACARPSRSIGAVPFSHNLKLFLSTTTNQSSQPNTATARHHDSPKSSAAAAAARSSPPSTSADEPTPPAPVIKDHREIGQAQKLFMFHDLSPGSAFFLPHGTRMVHKLMDLMRAQYRKFGYDEVITPQLYKRPLWQQSGHWDNYKDDMFAVLPGQGDNKHAPPQPQGAQDATKWEAHDGCAHHAHAPDAANDQSGLYGLKPMNCPGHCLLFKSTRHSYKDLPLRIADFSPLHRNEASGALSGLTRVRRFHQDDAHIFCTTSQVADEIRSTLAMIDQVYSLFGFAGWEFMLSTRPDKYLGNLDQWDAAERALREALDSQVNTPWKENPGDGAFYGPKIDIRVRDAAGRMHQTATVQLDFQLPERFGLKYELADNSQDTPVMIHRAVLGSVERMLAILAEHYQGKWPFWLSPRQVMVIPVHQKREHLVDYAVQVRDVLRGTQPLPSPHPTSASGKPTRWQQAVQKQLLGRRLASPVQPLAADVDLSSHTLKEKVRLAHDKGYSYVVMVGEREAEMGTVTMRPLVATAVGEEERQFASWDVLLPQARGTRLATVNEMAEFFYLIGEKYVQEKLREGSPVVQLKL</sequence>
<dbReference type="Pfam" id="PF03129">
    <property type="entry name" value="HGTP_anticodon"/>
    <property type="match status" value="1"/>
</dbReference>
<name>A0A1Y2I3P3_9FUNG</name>
<evidence type="ECO:0000256" key="10">
    <source>
        <dbReference type="SAM" id="MobiDB-lite"/>
    </source>
</evidence>
<accession>A0A1Y2I3P3</accession>
<proteinExistence type="inferred from homology"/>
<comment type="catalytic activity">
    <reaction evidence="9">
        <text>tRNA(Thr) + L-threonine + ATP = L-threonyl-tRNA(Thr) + AMP + diphosphate + H(+)</text>
        <dbReference type="Rhea" id="RHEA:24624"/>
        <dbReference type="Rhea" id="RHEA-COMP:9670"/>
        <dbReference type="Rhea" id="RHEA-COMP:9704"/>
        <dbReference type="ChEBI" id="CHEBI:15378"/>
        <dbReference type="ChEBI" id="CHEBI:30616"/>
        <dbReference type="ChEBI" id="CHEBI:33019"/>
        <dbReference type="ChEBI" id="CHEBI:57926"/>
        <dbReference type="ChEBI" id="CHEBI:78442"/>
        <dbReference type="ChEBI" id="CHEBI:78534"/>
        <dbReference type="ChEBI" id="CHEBI:456215"/>
        <dbReference type="EC" id="6.1.1.3"/>
    </reaction>
</comment>
<evidence type="ECO:0000256" key="5">
    <source>
        <dbReference type="ARBA" id="ARBA00022840"/>
    </source>
</evidence>
<dbReference type="GO" id="GO:0006435">
    <property type="term" value="P:threonyl-tRNA aminoacylation"/>
    <property type="evidence" value="ECO:0007669"/>
    <property type="project" value="InterPro"/>
</dbReference>
<dbReference type="InterPro" id="IPR036621">
    <property type="entry name" value="Anticodon-bd_dom_sf"/>
</dbReference>
<feature type="compositionally biased region" description="Polar residues" evidence="10">
    <location>
        <begin position="462"/>
        <end position="471"/>
    </location>
</feature>
<dbReference type="OrthoDB" id="5423599at2759"/>
<feature type="compositionally biased region" description="Low complexity" evidence="10">
    <location>
        <begin position="41"/>
        <end position="52"/>
    </location>
</feature>
<comment type="caution">
    <text evidence="12">The sequence shown here is derived from an EMBL/GenBank/DDBJ whole genome shotgun (WGS) entry which is preliminary data.</text>
</comment>
<evidence type="ECO:0000256" key="4">
    <source>
        <dbReference type="ARBA" id="ARBA00022741"/>
    </source>
</evidence>
<dbReference type="GO" id="GO:0005524">
    <property type="term" value="F:ATP binding"/>
    <property type="evidence" value="ECO:0007669"/>
    <property type="project" value="UniProtKB-KW"/>
</dbReference>
<feature type="region of interest" description="Disordered" evidence="10">
    <location>
        <begin position="452"/>
        <end position="471"/>
    </location>
</feature>
<organism evidence="12 13">
    <name type="scientific">Catenaria anguillulae PL171</name>
    <dbReference type="NCBI Taxonomy" id="765915"/>
    <lineage>
        <taxon>Eukaryota</taxon>
        <taxon>Fungi</taxon>
        <taxon>Fungi incertae sedis</taxon>
        <taxon>Blastocladiomycota</taxon>
        <taxon>Blastocladiomycetes</taxon>
        <taxon>Blastocladiales</taxon>
        <taxon>Catenariaceae</taxon>
        <taxon>Catenaria</taxon>
    </lineage>
</organism>
<dbReference type="GO" id="GO:0004829">
    <property type="term" value="F:threonine-tRNA ligase activity"/>
    <property type="evidence" value="ECO:0007669"/>
    <property type="project" value="UniProtKB-EC"/>
</dbReference>
<dbReference type="PRINTS" id="PR01047">
    <property type="entry name" value="TRNASYNTHTHR"/>
</dbReference>
<dbReference type="SUPFAM" id="SSF52954">
    <property type="entry name" value="Class II aaRS ABD-related"/>
    <property type="match status" value="1"/>
</dbReference>
<evidence type="ECO:0000256" key="8">
    <source>
        <dbReference type="ARBA" id="ARBA00031900"/>
    </source>
</evidence>
<dbReference type="InterPro" id="IPR045864">
    <property type="entry name" value="aa-tRNA-synth_II/BPL/LPL"/>
</dbReference>
<feature type="domain" description="Aminoacyl-transfer RNA synthetases class-II family profile" evidence="11">
    <location>
        <begin position="114"/>
        <end position="420"/>
    </location>
</feature>
<keyword evidence="6" id="KW-0648">Protein biosynthesis</keyword>
<dbReference type="Gene3D" id="3.40.50.800">
    <property type="entry name" value="Anticodon-binding domain"/>
    <property type="match status" value="1"/>
</dbReference>
<evidence type="ECO:0000313" key="13">
    <source>
        <dbReference type="Proteomes" id="UP000193411"/>
    </source>
</evidence>
<feature type="region of interest" description="Disordered" evidence="10">
    <location>
        <begin position="169"/>
        <end position="191"/>
    </location>
</feature>
<feature type="compositionally biased region" description="Low complexity" evidence="10">
    <location>
        <begin position="60"/>
        <end position="77"/>
    </location>
</feature>
<evidence type="ECO:0000256" key="1">
    <source>
        <dbReference type="ARBA" id="ARBA00008226"/>
    </source>
</evidence>
<dbReference type="GO" id="GO:0005739">
    <property type="term" value="C:mitochondrion"/>
    <property type="evidence" value="ECO:0007669"/>
    <property type="project" value="TreeGrafter"/>
</dbReference>
<keyword evidence="5" id="KW-0067">ATP-binding</keyword>
<gene>
    <name evidence="12" type="ORF">BCR44DRAFT_129365</name>
</gene>
<keyword evidence="7" id="KW-0030">Aminoacyl-tRNA synthetase</keyword>
<dbReference type="EMBL" id="MCFL01000001">
    <property type="protein sequence ID" value="ORZ41495.1"/>
    <property type="molecule type" value="Genomic_DNA"/>
</dbReference>
<dbReference type="Gene3D" id="3.30.930.10">
    <property type="entry name" value="Bira Bifunctional Protein, Domain 2"/>
    <property type="match status" value="1"/>
</dbReference>
<dbReference type="AlphaFoldDB" id="A0A1Y2I3P3"/>
<protein>
    <recommendedName>
        <fullName evidence="2">threonine--tRNA ligase</fullName>
        <ecNumber evidence="2">6.1.1.3</ecNumber>
    </recommendedName>
    <alternativeName>
        <fullName evidence="8">Threonyl-tRNA synthetase</fullName>
    </alternativeName>
</protein>
<dbReference type="PROSITE" id="PS50862">
    <property type="entry name" value="AA_TRNA_LIGASE_II"/>
    <property type="match status" value="1"/>
</dbReference>
<dbReference type="PANTHER" id="PTHR11451">
    <property type="entry name" value="THREONINE-TRNA LIGASE"/>
    <property type="match status" value="1"/>
</dbReference>
<feature type="region of interest" description="Disordered" evidence="10">
    <location>
        <begin position="41"/>
        <end position="87"/>
    </location>
</feature>
<evidence type="ECO:0000256" key="3">
    <source>
        <dbReference type="ARBA" id="ARBA00022598"/>
    </source>
</evidence>
<keyword evidence="13" id="KW-1185">Reference proteome</keyword>
<evidence type="ECO:0000256" key="9">
    <source>
        <dbReference type="ARBA" id="ARBA00049515"/>
    </source>
</evidence>
<dbReference type="SUPFAM" id="SSF55681">
    <property type="entry name" value="Class II aaRS and biotin synthetases"/>
    <property type="match status" value="1"/>
</dbReference>
<dbReference type="EC" id="6.1.1.3" evidence="2"/>
<evidence type="ECO:0000256" key="7">
    <source>
        <dbReference type="ARBA" id="ARBA00023146"/>
    </source>
</evidence>